<feature type="region of interest" description="Disordered" evidence="1">
    <location>
        <begin position="1"/>
        <end position="86"/>
    </location>
</feature>
<dbReference type="EMBL" id="JAPDRK010000011">
    <property type="protein sequence ID" value="KAJ9607926.1"/>
    <property type="molecule type" value="Genomic_DNA"/>
</dbReference>
<accession>A0AA38X6X9</accession>
<feature type="compositionally biased region" description="Basic and acidic residues" evidence="1">
    <location>
        <begin position="60"/>
        <end position="86"/>
    </location>
</feature>
<dbReference type="Proteomes" id="UP001172673">
    <property type="component" value="Unassembled WGS sequence"/>
</dbReference>
<proteinExistence type="predicted"/>
<dbReference type="AlphaFoldDB" id="A0AA38X6X9"/>
<comment type="caution">
    <text evidence="2">The sequence shown here is derived from an EMBL/GenBank/DDBJ whole genome shotgun (WGS) entry which is preliminary data.</text>
</comment>
<evidence type="ECO:0000313" key="2">
    <source>
        <dbReference type="EMBL" id="KAJ9607926.1"/>
    </source>
</evidence>
<sequence length="303" mass="34548">MSTNTWPRPNVRPATGRPGSVSAKSLFLRSRKSVAPAPARTPIDRQPIVPPQVTKPRKSCHSDRRDLNRIQKNQENERQQDSRAELADKFSESLEQYRETLHSQAGSGLNAIENNLTRDLEELAVNVEAHFQKLGEIGEPLQKPFVAEALTKAEPDTDASAARTHEVLLQDSVSEFRKLNEEKGNILRRLWEEWEDAQFEIMSLAVELFGKDSISVVQLQIGNIGPGQQERLDDMLKVAEHAYDESHRDHADFRQDLRSFEESMGQISNKAKKTAKEIHDSHVQKKEDEMRQLTNLIRKITED</sequence>
<organism evidence="2 3">
    <name type="scientific">Cladophialophora chaetospira</name>
    <dbReference type="NCBI Taxonomy" id="386627"/>
    <lineage>
        <taxon>Eukaryota</taxon>
        <taxon>Fungi</taxon>
        <taxon>Dikarya</taxon>
        <taxon>Ascomycota</taxon>
        <taxon>Pezizomycotina</taxon>
        <taxon>Eurotiomycetes</taxon>
        <taxon>Chaetothyriomycetidae</taxon>
        <taxon>Chaetothyriales</taxon>
        <taxon>Herpotrichiellaceae</taxon>
        <taxon>Cladophialophora</taxon>
    </lineage>
</organism>
<name>A0AA38X6X9_9EURO</name>
<protein>
    <submittedName>
        <fullName evidence="2">Uncharacterized protein</fullName>
    </submittedName>
</protein>
<keyword evidence="3" id="KW-1185">Reference proteome</keyword>
<evidence type="ECO:0000256" key="1">
    <source>
        <dbReference type="SAM" id="MobiDB-lite"/>
    </source>
</evidence>
<reference evidence="2" key="1">
    <citation type="submission" date="2022-10" db="EMBL/GenBank/DDBJ databases">
        <title>Culturing micro-colonial fungi from biological soil crusts in the Mojave desert and describing Neophaeococcomyces mojavensis, and introducing the new genera and species Taxawa tesnikishii.</title>
        <authorList>
            <person name="Kurbessoian T."/>
            <person name="Stajich J.E."/>
        </authorList>
    </citation>
    <scope>NUCLEOTIDE SEQUENCE</scope>
    <source>
        <strain evidence="2">TK_41</strain>
    </source>
</reference>
<evidence type="ECO:0000313" key="3">
    <source>
        <dbReference type="Proteomes" id="UP001172673"/>
    </source>
</evidence>
<gene>
    <name evidence="2" type="ORF">H2200_008005</name>
</gene>